<dbReference type="Pfam" id="PF02133">
    <property type="entry name" value="Transp_cyt_pur"/>
    <property type="match status" value="1"/>
</dbReference>
<evidence type="ECO:0000313" key="9">
    <source>
        <dbReference type="EMBL" id="WLQ36531.1"/>
    </source>
</evidence>
<dbReference type="PIRSF" id="PIRSF002744">
    <property type="entry name" value="Pur-cyt_permease"/>
    <property type="match status" value="1"/>
</dbReference>
<proteinExistence type="inferred from homology"/>
<evidence type="ECO:0000256" key="1">
    <source>
        <dbReference type="ARBA" id="ARBA00004141"/>
    </source>
</evidence>
<feature type="transmembrane region" description="Helical" evidence="8">
    <location>
        <begin position="433"/>
        <end position="449"/>
    </location>
</feature>
<dbReference type="RefSeq" id="WP_306057907.1">
    <property type="nucleotide sequence ID" value="NZ_CP120997.1"/>
</dbReference>
<dbReference type="InterPro" id="IPR026030">
    <property type="entry name" value="Pur-cyt_permease_Fcy2/21/22"/>
</dbReference>
<sequence length="464" mass="48116">METRGLDPVPDEERTGRVRALFPTWAAANMTVLLLTVGAGLVVLNRLSFWQVLVVAVTAPLVSFGLVGFVSVAGKRGGAPGMALSRAVFGQRGNLAPGALIWVARWGWETMNAVTGAYALLTVGDVLFGVRTTPALIMGTLLAFVAGSFLLSGLGLRALRVCCIWSAYLFGAFSVLVLGHLAVTAPWRLVLDRPPGPASMVIAGIGILTAGGISWAPSGPDFTRYLPRTAPGPALVAFTVGGAAVVLLPMVLMGAVMAEATPALAVTGDPVSFIGALLPTWLSVPYLIVTITGMVLINAMSMYSAGFTAQTLGFSLPRAWAVGVNAAISLFLGALLMMVASSFIESFVSFLNLLAVTFSAWIGVFATDMLRGRSYDPVALMDTTPASAYWYTGGVAWTAVAAWAAGLAVGLLFTGVEWFTGPLAGTWPGRSGLGWAVTVLVSGGLYAALPRPGRGRGAAAPLHI</sequence>
<evidence type="ECO:0000256" key="3">
    <source>
        <dbReference type="ARBA" id="ARBA00022448"/>
    </source>
</evidence>
<feature type="transmembrane region" description="Helical" evidence="8">
    <location>
        <begin position="388"/>
        <end position="413"/>
    </location>
</feature>
<organism evidence="9 10">
    <name type="scientific">Streptomyces castrisilvae</name>
    <dbReference type="NCBI Taxonomy" id="3033811"/>
    <lineage>
        <taxon>Bacteria</taxon>
        <taxon>Bacillati</taxon>
        <taxon>Actinomycetota</taxon>
        <taxon>Actinomycetes</taxon>
        <taxon>Kitasatosporales</taxon>
        <taxon>Streptomycetaceae</taxon>
        <taxon>Streptomyces</taxon>
    </lineage>
</organism>
<evidence type="ECO:0000313" key="10">
    <source>
        <dbReference type="Proteomes" id="UP001239522"/>
    </source>
</evidence>
<keyword evidence="6 7" id="KW-0472">Membrane</keyword>
<feature type="transmembrane region" description="Helical" evidence="8">
    <location>
        <begin position="319"/>
        <end position="341"/>
    </location>
</feature>
<feature type="transmembrane region" description="Helical" evidence="8">
    <location>
        <begin position="20"/>
        <end position="43"/>
    </location>
</feature>
<dbReference type="Gene3D" id="1.10.4160.10">
    <property type="entry name" value="Hydantoin permease"/>
    <property type="match status" value="1"/>
</dbReference>
<feature type="transmembrane region" description="Helical" evidence="8">
    <location>
        <begin position="196"/>
        <end position="215"/>
    </location>
</feature>
<comment type="similarity">
    <text evidence="2 7">Belongs to the purine-cytosine permease (2.A.39) family.</text>
</comment>
<dbReference type="InterPro" id="IPR001248">
    <property type="entry name" value="Pur-cyt_permease"/>
</dbReference>
<keyword evidence="4 8" id="KW-0812">Transmembrane</keyword>
<feature type="transmembrane region" description="Helical" evidence="8">
    <location>
        <begin position="278"/>
        <end position="299"/>
    </location>
</feature>
<gene>
    <name evidence="9" type="ORF">P8A18_25270</name>
</gene>
<evidence type="ECO:0000256" key="7">
    <source>
        <dbReference type="PIRNR" id="PIRNR002744"/>
    </source>
</evidence>
<protein>
    <submittedName>
        <fullName evidence="9">Cytosine permease</fullName>
    </submittedName>
</protein>
<accession>A0ABY9HPQ7</accession>
<feature type="transmembrane region" description="Helical" evidence="8">
    <location>
        <begin position="168"/>
        <end position="190"/>
    </location>
</feature>
<dbReference type="PANTHER" id="PTHR31806">
    <property type="entry name" value="PURINE-CYTOSINE PERMEASE FCY2-RELATED"/>
    <property type="match status" value="1"/>
</dbReference>
<dbReference type="Proteomes" id="UP001239522">
    <property type="component" value="Chromosome"/>
</dbReference>
<evidence type="ECO:0000256" key="2">
    <source>
        <dbReference type="ARBA" id="ARBA00008974"/>
    </source>
</evidence>
<feature type="transmembrane region" description="Helical" evidence="8">
    <location>
        <begin position="136"/>
        <end position="156"/>
    </location>
</feature>
<keyword evidence="3 7" id="KW-0813">Transport</keyword>
<keyword evidence="5 8" id="KW-1133">Transmembrane helix</keyword>
<feature type="transmembrane region" description="Helical" evidence="8">
    <location>
        <begin position="235"/>
        <end position="258"/>
    </location>
</feature>
<feature type="transmembrane region" description="Helical" evidence="8">
    <location>
        <begin position="49"/>
        <end position="72"/>
    </location>
</feature>
<name>A0ABY9HPQ7_9ACTN</name>
<feature type="transmembrane region" description="Helical" evidence="8">
    <location>
        <begin position="347"/>
        <end position="367"/>
    </location>
</feature>
<comment type="subcellular location">
    <subcellularLocation>
        <location evidence="1">Membrane</location>
        <topology evidence="1">Multi-pass membrane protein</topology>
    </subcellularLocation>
</comment>
<evidence type="ECO:0000256" key="4">
    <source>
        <dbReference type="ARBA" id="ARBA00022692"/>
    </source>
</evidence>
<evidence type="ECO:0000256" key="8">
    <source>
        <dbReference type="SAM" id="Phobius"/>
    </source>
</evidence>
<reference evidence="9 10" key="1">
    <citation type="submission" date="2023-03" db="EMBL/GenBank/DDBJ databases">
        <title>Isolation and description of six Streptomyces strains from soil environments, able to metabolize different microbial glucans.</title>
        <authorList>
            <person name="Widen T."/>
            <person name="Larsbrink J."/>
        </authorList>
    </citation>
    <scope>NUCLEOTIDE SEQUENCE [LARGE SCALE GENOMIC DNA]</scope>
    <source>
        <strain evidence="9 10">Mut1</strain>
    </source>
</reference>
<dbReference type="EMBL" id="CP120997">
    <property type="protein sequence ID" value="WLQ36531.1"/>
    <property type="molecule type" value="Genomic_DNA"/>
</dbReference>
<dbReference type="PANTHER" id="PTHR31806:SF1">
    <property type="entry name" value="PURINE-CYTOSINE PERMEASE FCY2-RELATED"/>
    <property type="match status" value="1"/>
</dbReference>
<evidence type="ECO:0000256" key="6">
    <source>
        <dbReference type="ARBA" id="ARBA00023136"/>
    </source>
</evidence>
<keyword evidence="10" id="KW-1185">Reference proteome</keyword>
<evidence type="ECO:0000256" key="5">
    <source>
        <dbReference type="ARBA" id="ARBA00022989"/>
    </source>
</evidence>